<accession>A0AAW1S3Q0</accession>
<dbReference type="PANTHER" id="PTHR13286:SF22">
    <property type="entry name" value="PHD-TYPE DOMAIN-CONTAINING PROTEIN"/>
    <property type="match status" value="1"/>
</dbReference>
<dbReference type="InterPro" id="IPR038291">
    <property type="entry name" value="SAP30_C_sf"/>
</dbReference>
<dbReference type="AlphaFoldDB" id="A0AAW1S3Q0"/>
<evidence type="ECO:0000313" key="10">
    <source>
        <dbReference type="Proteomes" id="UP001438707"/>
    </source>
</evidence>
<evidence type="ECO:0000313" key="9">
    <source>
        <dbReference type="EMBL" id="KAK9840472.1"/>
    </source>
</evidence>
<dbReference type="EMBL" id="JALJOS010000004">
    <property type="protein sequence ID" value="KAK9840472.1"/>
    <property type="molecule type" value="Genomic_DNA"/>
</dbReference>
<comment type="caution">
    <text evidence="9">The sequence shown here is derived from an EMBL/GenBank/DDBJ whole genome shotgun (WGS) entry which is preliminary data.</text>
</comment>
<dbReference type="PANTHER" id="PTHR13286">
    <property type="entry name" value="SAP30"/>
    <property type="match status" value="1"/>
</dbReference>
<keyword evidence="10" id="KW-1185">Reference proteome</keyword>
<feature type="domain" description="Histone deacetylase complex subunit SAP30 Sin3 binding" evidence="8">
    <location>
        <begin position="49"/>
        <end position="100"/>
    </location>
</feature>
<keyword evidence="5" id="KW-0804">Transcription</keyword>
<name>A0AAW1S3Q0_9CHLO</name>
<evidence type="ECO:0000256" key="3">
    <source>
        <dbReference type="ARBA" id="ARBA00022491"/>
    </source>
</evidence>
<dbReference type="InterPro" id="IPR025718">
    <property type="entry name" value="SAP30_Sin3-bd"/>
</dbReference>
<gene>
    <name evidence="9" type="ORF">WJX74_010362</name>
</gene>
<comment type="subcellular location">
    <subcellularLocation>
        <location evidence="1">Nucleus</location>
    </subcellularLocation>
</comment>
<reference evidence="9 10" key="1">
    <citation type="journal article" date="2024" name="Nat. Commun.">
        <title>Phylogenomics reveals the evolutionary origins of lichenization in chlorophyte algae.</title>
        <authorList>
            <person name="Puginier C."/>
            <person name="Libourel C."/>
            <person name="Otte J."/>
            <person name="Skaloud P."/>
            <person name="Haon M."/>
            <person name="Grisel S."/>
            <person name="Petersen M."/>
            <person name="Berrin J.G."/>
            <person name="Delaux P.M."/>
            <person name="Dal Grande F."/>
            <person name="Keller J."/>
        </authorList>
    </citation>
    <scope>NUCLEOTIDE SEQUENCE [LARGE SCALE GENOMIC DNA]</scope>
    <source>
        <strain evidence="9 10">SAG 2145</strain>
    </source>
</reference>
<sequence>MPRTLPRRAPVANGGSYQPSSEEDEVEAPVPVIQRASTRRGSKVDFYKLETTSLKKYRRVHNLGDIASSSKDELIPAIQRHFAAMVADEEETLLAFVTALQKSGPISRPPPVQIVVCLSPRGQAVEASLVH</sequence>
<evidence type="ECO:0000259" key="8">
    <source>
        <dbReference type="Pfam" id="PF13867"/>
    </source>
</evidence>
<comment type="similarity">
    <text evidence="2">Belongs to the SAP30 family.</text>
</comment>
<keyword evidence="3" id="KW-0678">Repressor</keyword>
<dbReference type="GO" id="GO:0005634">
    <property type="term" value="C:nucleus"/>
    <property type="evidence" value="ECO:0007669"/>
    <property type="project" value="UniProtKB-SubCell"/>
</dbReference>
<dbReference type="Pfam" id="PF13867">
    <property type="entry name" value="SAP30_Sin3_bdg"/>
    <property type="match status" value="1"/>
</dbReference>
<proteinExistence type="inferred from homology"/>
<keyword evidence="4" id="KW-0805">Transcription regulation</keyword>
<dbReference type="InterPro" id="IPR024145">
    <property type="entry name" value="His_deAcase_SAP30/SAP30L"/>
</dbReference>
<dbReference type="Gene3D" id="6.10.160.20">
    <property type="match status" value="1"/>
</dbReference>
<evidence type="ECO:0000256" key="5">
    <source>
        <dbReference type="ARBA" id="ARBA00023163"/>
    </source>
</evidence>
<dbReference type="Proteomes" id="UP001438707">
    <property type="component" value="Unassembled WGS sequence"/>
</dbReference>
<feature type="region of interest" description="Disordered" evidence="7">
    <location>
        <begin position="1"/>
        <end position="34"/>
    </location>
</feature>
<evidence type="ECO:0000256" key="6">
    <source>
        <dbReference type="ARBA" id="ARBA00023242"/>
    </source>
</evidence>
<evidence type="ECO:0000256" key="2">
    <source>
        <dbReference type="ARBA" id="ARBA00006283"/>
    </source>
</evidence>
<keyword evidence="6" id="KW-0539">Nucleus</keyword>
<evidence type="ECO:0000256" key="4">
    <source>
        <dbReference type="ARBA" id="ARBA00023015"/>
    </source>
</evidence>
<evidence type="ECO:0000256" key="7">
    <source>
        <dbReference type="SAM" id="MobiDB-lite"/>
    </source>
</evidence>
<evidence type="ECO:0000256" key="1">
    <source>
        <dbReference type="ARBA" id="ARBA00004123"/>
    </source>
</evidence>
<organism evidence="9 10">
    <name type="scientific">Apatococcus lobatus</name>
    <dbReference type="NCBI Taxonomy" id="904363"/>
    <lineage>
        <taxon>Eukaryota</taxon>
        <taxon>Viridiplantae</taxon>
        <taxon>Chlorophyta</taxon>
        <taxon>core chlorophytes</taxon>
        <taxon>Trebouxiophyceae</taxon>
        <taxon>Chlorellales</taxon>
        <taxon>Chlorellaceae</taxon>
        <taxon>Apatococcus</taxon>
    </lineage>
</organism>
<protein>
    <recommendedName>
        <fullName evidence="8">Histone deacetylase complex subunit SAP30 Sin3 binding domain-containing protein</fullName>
    </recommendedName>
</protein>